<feature type="region of interest" description="Disordered" evidence="1">
    <location>
        <begin position="95"/>
        <end position="117"/>
    </location>
</feature>
<name>I7IKZ4_9BURK</name>
<dbReference type="BioCyc" id="TASI1091495:G13GE-841-MONOMER"/>
<dbReference type="EMBL" id="HE681424">
    <property type="protein sequence ID" value="CCG19637.1"/>
    <property type="molecule type" value="Genomic_DNA"/>
</dbReference>
<sequence>MGILMRIFWILGFVGLLSACQTGTGIDLTNKDNYGLKCSAGPKSTPNWEGCMVSAKRICAPAQVINVKQLNPIGNGSADDGYFMTFTCANSHMTPIPTTNRPSSAAPISEASSTIVK</sequence>
<dbReference type="AlphaFoldDB" id="I7IKZ4"/>
<dbReference type="KEGG" id="tat:KUM_0845"/>
<dbReference type="HOGENOM" id="CLU_171165_0_0_4"/>
<organism evidence="2">
    <name type="scientific">Taylorella asinigenitalis 14/45</name>
    <dbReference type="NCBI Taxonomy" id="1091495"/>
    <lineage>
        <taxon>Bacteria</taxon>
        <taxon>Pseudomonadati</taxon>
        <taxon>Pseudomonadota</taxon>
        <taxon>Betaproteobacteria</taxon>
        <taxon>Burkholderiales</taxon>
        <taxon>Alcaligenaceae</taxon>
        <taxon>Taylorella</taxon>
    </lineage>
</organism>
<gene>
    <name evidence="2" type="ORF">KUM_0845</name>
</gene>
<evidence type="ECO:0000313" key="2">
    <source>
        <dbReference type="EMBL" id="CCG19637.1"/>
    </source>
</evidence>
<accession>I7IKZ4</accession>
<proteinExistence type="predicted"/>
<evidence type="ECO:0000256" key="1">
    <source>
        <dbReference type="SAM" id="MobiDB-lite"/>
    </source>
</evidence>
<feature type="compositionally biased region" description="Low complexity" evidence="1">
    <location>
        <begin position="102"/>
        <end position="117"/>
    </location>
</feature>
<keyword evidence="2" id="KW-0449">Lipoprotein</keyword>
<reference evidence="2" key="1">
    <citation type="journal article" date="2012" name="Vet. Microbiol.">
        <title>Comparative genomic analyses of the Taylorellae.</title>
        <authorList>
            <person name="Hauser H."/>
            <person name="Richter D.C."/>
            <person name="van Tonder A."/>
            <person name="Clark L."/>
            <person name="Preston A."/>
        </authorList>
    </citation>
    <scope>NUCLEOTIDE SEQUENCE</scope>
    <source>
        <strain evidence="2">14/45</strain>
    </source>
</reference>
<dbReference type="PROSITE" id="PS51257">
    <property type="entry name" value="PROKAR_LIPOPROTEIN"/>
    <property type="match status" value="1"/>
</dbReference>
<protein>
    <submittedName>
        <fullName evidence="2">Hypothetical lipoprotein</fullName>
    </submittedName>
</protein>